<proteinExistence type="predicted"/>
<organism evidence="1">
    <name type="scientific">termite gut metagenome</name>
    <dbReference type="NCBI Taxonomy" id="433724"/>
    <lineage>
        <taxon>unclassified sequences</taxon>
        <taxon>metagenomes</taxon>
        <taxon>organismal metagenomes</taxon>
    </lineage>
</organism>
<reference evidence="1" key="1">
    <citation type="submission" date="2019-03" db="EMBL/GenBank/DDBJ databases">
        <title>Single cell metagenomics reveals metabolic interactions within the superorganism composed of flagellate Streblomastix strix and complex community of Bacteroidetes bacteria on its surface.</title>
        <authorList>
            <person name="Treitli S.C."/>
            <person name="Kolisko M."/>
            <person name="Husnik F."/>
            <person name="Keeling P."/>
            <person name="Hampl V."/>
        </authorList>
    </citation>
    <scope>NUCLEOTIDE SEQUENCE</scope>
    <source>
        <strain evidence="1">STM</strain>
    </source>
</reference>
<name>A0A5J4RZZ3_9ZZZZ</name>
<sequence length="442" mass="48818">MEKIENVFVYEDIIPANATGKIYVNSDKTGMFWGRQSGNAETMANEDFVIGKGTETSLRVTFNPVTFELLIEEAERWVETDEPVYIYGDISGHWADGPINEEKAKMKMQGYASGNKRYWSWTPPSTGSGDPIDDMWGNINPGKFRFKKGSVEEYVLFNGTTIIKGSTNDQVQSFLTTIGGPITIKLFFDGTNYNKVSLEGSDKSLDYTPNGIQINGSPAPTAITFAGSPLALKEGTFYTYEGTLDLTKDQNITALGTDLRTANPDPDVFTGNGNATWKMIGSTGKWLIRIDPFASNLYACKQSGYPDVIYMDGWSWAKFDSDATISWNPEARLCLQRESADSYIYTSTFYNNGWGGDVSFWAAPPSAADFGKKVIASTYFDGVEPSSETNLNMPTAAGYYKVSVDLKTGISYSENINPELIGASYFTLIPESQRFTVTFTPQ</sequence>
<dbReference type="AlphaFoldDB" id="A0A5J4RZZ3"/>
<evidence type="ECO:0000313" key="1">
    <source>
        <dbReference type="EMBL" id="KAA6339477.1"/>
    </source>
</evidence>
<dbReference type="EMBL" id="SNRY01000533">
    <property type="protein sequence ID" value="KAA6339477.1"/>
    <property type="molecule type" value="Genomic_DNA"/>
</dbReference>
<comment type="caution">
    <text evidence="1">The sequence shown here is derived from an EMBL/GenBank/DDBJ whole genome shotgun (WGS) entry which is preliminary data.</text>
</comment>
<accession>A0A5J4RZZ3</accession>
<protein>
    <submittedName>
        <fullName evidence="1">Uncharacterized protein</fullName>
    </submittedName>
</protein>
<gene>
    <name evidence="1" type="ORF">EZS27_012581</name>
</gene>